<evidence type="ECO:0000256" key="1">
    <source>
        <dbReference type="SAM" id="MobiDB-lite"/>
    </source>
</evidence>
<feature type="region of interest" description="Disordered" evidence="1">
    <location>
        <begin position="106"/>
        <end position="126"/>
    </location>
</feature>
<name>A0AAE0Q7M9_9TELE</name>
<dbReference type="AlphaFoldDB" id="A0AAE0Q7M9"/>
<feature type="non-terminal residue" evidence="2">
    <location>
        <position position="1"/>
    </location>
</feature>
<protein>
    <submittedName>
        <fullName evidence="2">Uncharacterized protein</fullName>
    </submittedName>
</protein>
<keyword evidence="3" id="KW-1185">Reference proteome</keyword>
<proteinExistence type="predicted"/>
<dbReference type="EMBL" id="JAUCMX010000020">
    <property type="protein sequence ID" value="KAK3515234.1"/>
    <property type="molecule type" value="Genomic_DNA"/>
</dbReference>
<feature type="compositionally biased region" description="Polar residues" evidence="1">
    <location>
        <begin position="106"/>
        <end position="118"/>
    </location>
</feature>
<gene>
    <name evidence="2" type="ORF">QTP70_012248</name>
</gene>
<sequence length="329" mass="37313">MSQKPDSLSRVWVAGAPAHDRYPKHIAPDPYAPSCGWNECKNRLDDNLSKIDDIQSRLRSNLQTVTLLNQQLSSMSEENKRNKKLLEKEQKRRSHLEQLLGLRVNQSPVPLHSPSSLRPGTRPDPDEQFSVPGLGAVLRGGLAHAVLLAVRLDSALYVPEELQQLCEDMMWRLWNGVEVMERCGGYGTVSSLRNGVEVTEWCRGYGMVLRLWNNVEIIKWYDMEWCGGYGMMLRLWNGVEDMEWCGGYGIVLRLWNGVEDMEQCGLEELECPTQSPDSDSTPLNTSGMNWNWSLLNIPTSESDLTDALVEQSQIHTATIQHLVENLPEH</sequence>
<reference evidence="2" key="1">
    <citation type="submission" date="2023-06" db="EMBL/GenBank/DDBJ databases">
        <title>Male Hemibagrus guttatus genome.</title>
        <authorList>
            <person name="Bian C."/>
        </authorList>
    </citation>
    <scope>NUCLEOTIDE SEQUENCE</scope>
    <source>
        <strain evidence="2">Male_cb2023</strain>
        <tissue evidence="2">Muscle</tissue>
    </source>
</reference>
<comment type="caution">
    <text evidence="2">The sequence shown here is derived from an EMBL/GenBank/DDBJ whole genome shotgun (WGS) entry which is preliminary data.</text>
</comment>
<evidence type="ECO:0000313" key="3">
    <source>
        <dbReference type="Proteomes" id="UP001274896"/>
    </source>
</evidence>
<accession>A0AAE0Q7M9</accession>
<evidence type="ECO:0000313" key="2">
    <source>
        <dbReference type="EMBL" id="KAK3515234.1"/>
    </source>
</evidence>
<dbReference type="Proteomes" id="UP001274896">
    <property type="component" value="Unassembled WGS sequence"/>
</dbReference>
<organism evidence="2 3">
    <name type="scientific">Hemibagrus guttatus</name>
    <dbReference type="NCBI Taxonomy" id="175788"/>
    <lineage>
        <taxon>Eukaryota</taxon>
        <taxon>Metazoa</taxon>
        <taxon>Chordata</taxon>
        <taxon>Craniata</taxon>
        <taxon>Vertebrata</taxon>
        <taxon>Euteleostomi</taxon>
        <taxon>Actinopterygii</taxon>
        <taxon>Neopterygii</taxon>
        <taxon>Teleostei</taxon>
        <taxon>Ostariophysi</taxon>
        <taxon>Siluriformes</taxon>
        <taxon>Bagridae</taxon>
        <taxon>Hemibagrus</taxon>
    </lineage>
</organism>